<feature type="region of interest" description="Disordered" evidence="1">
    <location>
        <begin position="321"/>
        <end position="427"/>
    </location>
</feature>
<keyword evidence="3" id="KW-1185">Reference proteome</keyword>
<feature type="compositionally biased region" description="Low complexity" evidence="1">
    <location>
        <begin position="321"/>
        <end position="333"/>
    </location>
</feature>
<accession>A0AA38KL82</accession>
<feature type="region of interest" description="Disordered" evidence="1">
    <location>
        <begin position="250"/>
        <end position="299"/>
    </location>
</feature>
<evidence type="ECO:0000313" key="2">
    <source>
        <dbReference type="EMBL" id="KAJ3781289.1"/>
    </source>
</evidence>
<proteinExistence type="predicted"/>
<name>A0AA38KL82_9AGAR</name>
<dbReference type="AlphaFoldDB" id="A0AA38KL82"/>
<dbReference type="Proteomes" id="UP001163798">
    <property type="component" value="Unassembled WGS sequence"/>
</dbReference>
<evidence type="ECO:0000256" key="1">
    <source>
        <dbReference type="SAM" id="MobiDB-lite"/>
    </source>
</evidence>
<protein>
    <submittedName>
        <fullName evidence="2">Uncharacterized protein</fullName>
    </submittedName>
</protein>
<dbReference type="EMBL" id="MU793578">
    <property type="protein sequence ID" value="KAJ3781289.1"/>
    <property type="molecule type" value="Genomic_DNA"/>
</dbReference>
<comment type="caution">
    <text evidence="2">The sequence shown here is derived from an EMBL/GenBank/DDBJ whole genome shotgun (WGS) entry which is preliminary data.</text>
</comment>
<organism evidence="2 3">
    <name type="scientific">Lentinula aff. detonsa</name>
    <dbReference type="NCBI Taxonomy" id="2804958"/>
    <lineage>
        <taxon>Eukaryota</taxon>
        <taxon>Fungi</taxon>
        <taxon>Dikarya</taxon>
        <taxon>Basidiomycota</taxon>
        <taxon>Agaricomycotina</taxon>
        <taxon>Agaricomycetes</taxon>
        <taxon>Agaricomycetidae</taxon>
        <taxon>Agaricales</taxon>
        <taxon>Marasmiineae</taxon>
        <taxon>Omphalotaceae</taxon>
        <taxon>Lentinula</taxon>
    </lineage>
</organism>
<feature type="compositionally biased region" description="Low complexity" evidence="1">
    <location>
        <begin position="407"/>
        <end position="416"/>
    </location>
</feature>
<evidence type="ECO:0000313" key="3">
    <source>
        <dbReference type="Proteomes" id="UP001163798"/>
    </source>
</evidence>
<sequence>MSNPCVHFTPTSSRLESTMPPHKKRRLTQADLERNSTSYVNRSAPRQIMSSLSRSGLSTTTRIIGAPSVQQEKPSTIPTEPTATTSLYAEESKLQLNFVEESRTQRAKLRAEYQEFLPTAAKLLMMQEADSRIGQLCSCGHAARRVRCQQCLQQAPLCHSCWLGAHKHQPLHWAEAWDETKGYFVRHDISMLMPESLGIPHYNKPEPKPKAKNLYPTIHHLSSTPSPPPFSAPHPSLRTPAIVPAPAPVHTAVPRDNSPRSILLPSGSGSARLEHSHAPVPLYRSRTTSSGPNTPPNIPAIFTLPIPTIASLPATVTSTAATPLSPASTTSLGDGDEDVDVDPVIGSRYGADTALTQPRPRITQEDLKQSVPKSHSSHNHPSHPSRYLSRFPPIAHSRPPHNEIRQRPGSRSPSSPIHRHGYDGYDKYAHHHDDFDVYAESISN</sequence>
<feature type="region of interest" description="Disordered" evidence="1">
    <location>
        <begin position="1"/>
        <end position="30"/>
    </location>
</feature>
<gene>
    <name evidence="2" type="ORF">GGU10DRAFT_390742</name>
</gene>
<reference evidence="2" key="1">
    <citation type="submission" date="2022-08" db="EMBL/GenBank/DDBJ databases">
        <authorList>
            <consortium name="DOE Joint Genome Institute"/>
            <person name="Min B."/>
            <person name="Riley R."/>
            <person name="Sierra-Patev S."/>
            <person name="Naranjo-Ortiz M."/>
            <person name="Looney B."/>
            <person name="Konkel Z."/>
            <person name="Slot J.C."/>
            <person name="Sakamoto Y."/>
            <person name="Steenwyk J.L."/>
            <person name="Rokas A."/>
            <person name="Carro J."/>
            <person name="Camarero S."/>
            <person name="Ferreira P."/>
            <person name="Molpeceres G."/>
            <person name="Ruiz-Duenas F.J."/>
            <person name="Serrano A."/>
            <person name="Henrissat B."/>
            <person name="Drula E."/>
            <person name="Hughes K.W."/>
            <person name="Mata J.L."/>
            <person name="Ishikawa N.K."/>
            <person name="Vargas-Isla R."/>
            <person name="Ushijima S."/>
            <person name="Smith C.A."/>
            <person name="Ahrendt S."/>
            <person name="Andreopoulos W."/>
            <person name="He G."/>
            <person name="Labutti K."/>
            <person name="Lipzen A."/>
            <person name="Ng V."/>
            <person name="Sandor L."/>
            <person name="Barry K."/>
            <person name="Martinez A.T."/>
            <person name="Xiao Y."/>
            <person name="Gibbons J.G."/>
            <person name="Terashima K."/>
            <person name="Hibbett D.S."/>
            <person name="Grigoriev I.V."/>
        </authorList>
    </citation>
    <scope>NUCLEOTIDE SEQUENCE</scope>
    <source>
        <strain evidence="2">TFB10291</strain>
    </source>
</reference>
<feature type="compositionally biased region" description="Polar residues" evidence="1">
    <location>
        <begin position="1"/>
        <end position="16"/>
    </location>
</feature>